<dbReference type="AlphaFoldDB" id="A0A659RY57"/>
<feature type="transmembrane region" description="Helical" evidence="1">
    <location>
        <begin position="39"/>
        <end position="60"/>
    </location>
</feature>
<comment type="caution">
    <text evidence="2">The sequence shown here is derived from an EMBL/GenBank/DDBJ whole genome shotgun (WGS) entry which is preliminary data.</text>
</comment>
<evidence type="ECO:0000313" key="3">
    <source>
        <dbReference type="Proteomes" id="UP000297989"/>
    </source>
</evidence>
<organism evidence="2 3">
    <name type="scientific">Salmonella enterica subsp. enterica serovar Poona</name>
    <dbReference type="NCBI Taxonomy" id="436295"/>
    <lineage>
        <taxon>Bacteria</taxon>
        <taxon>Pseudomonadati</taxon>
        <taxon>Pseudomonadota</taxon>
        <taxon>Gammaproteobacteria</taxon>
        <taxon>Enterobacterales</taxon>
        <taxon>Enterobacteriaceae</taxon>
        <taxon>Salmonella</taxon>
    </lineage>
</organism>
<dbReference type="Proteomes" id="UP000297989">
    <property type="component" value="Unassembled WGS sequence"/>
</dbReference>
<accession>A0A659RY57</accession>
<evidence type="ECO:0000313" key="2">
    <source>
        <dbReference type="EMBL" id="TGD17196.1"/>
    </source>
</evidence>
<keyword evidence="1" id="KW-0472">Membrane</keyword>
<keyword evidence="1" id="KW-1133">Transmembrane helix</keyword>
<gene>
    <name evidence="2" type="ORF">C9F10_25875</name>
</gene>
<feature type="non-terminal residue" evidence="2">
    <location>
        <position position="1"/>
    </location>
</feature>
<dbReference type="EMBL" id="PYKK01001757">
    <property type="protein sequence ID" value="TGD17196.1"/>
    <property type="molecule type" value="Genomic_DNA"/>
</dbReference>
<protein>
    <submittedName>
        <fullName evidence="2">Peptide ABC transporter permease</fullName>
    </submittedName>
</protein>
<proteinExistence type="predicted"/>
<sequence>HAVSHRAADSVLGLGLAPHEPSLGLLLADALRFISHGNWWLVLFPGLMLFTLVMLFDQFARAIQRLWLRSDVC</sequence>
<keyword evidence="1" id="KW-0812">Transmembrane</keyword>
<evidence type="ECO:0000256" key="1">
    <source>
        <dbReference type="SAM" id="Phobius"/>
    </source>
</evidence>
<reference evidence="2 3" key="1">
    <citation type="submission" date="2018-03" db="EMBL/GenBank/DDBJ databases">
        <title>Non-Typhoidal Salmonella genome sequencing and assembly.</title>
        <authorList>
            <person name="Matchawe C."/>
        </authorList>
    </citation>
    <scope>NUCLEOTIDE SEQUENCE [LARGE SCALE GENOMIC DNA]</scope>
    <source>
        <strain evidence="2 3">8EV</strain>
    </source>
</reference>
<name>A0A659RY57_SALET</name>